<proteinExistence type="inferred from homology"/>
<dbReference type="GO" id="GO:0035226">
    <property type="term" value="F:glutamate-cysteine ligase catalytic subunit binding"/>
    <property type="evidence" value="ECO:0007669"/>
    <property type="project" value="InterPro"/>
</dbReference>
<dbReference type="EMBL" id="KZ303548">
    <property type="protein sequence ID" value="PIA13092.1"/>
    <property type="molecule type" value="Genomic_DNA"/>
</dbReference>
<feature type="compositionally biased region" description="Polar residues" evidence="9">
    <location>
        <begin position="148"/>
        <end position="160"/>
    </location>
</feature>
<gene>
    <name evidence="10" type="ORF">COEREDRAFT_11803</name>
</gene>
<feature type="compositionally biased region" description="Basic residues" evidence="9">
    <location>
        <begin position="161"/>
        <end position="176"/>
    </location>
</feature>
<feature type="region of interest" description="Disordered" evidence="9">
    <location>
        <begin position="261"/>
        <end position="296"/>
    </location>
</feature>
<dbReference type="GO" id="GO:0030234">
    <property type="term" value="F:enzyme regulator activity"/>
    <property type="evidence" value="ECO:0007669"/>
    <property type="project" value="TreeGrafter"/>
</dbReference>
<dbReference type="Gene3D" id="3.20.20.100">
    <property type="entry name" value="NADP-dependent oxidoreductase domain"/>
    <property type="match status" value="1"/>
</dbReference>
<comment type="pathway">
    <text evidence="1">Sulfur metabolism; glutathione biosynthesis; glutathione from L-cysteine and L-glutamate: step 1/2.</text>
</comment>
<dbReference type="SUPFAM" id="SSF51430">
    <property type="entry name" value="NAD(P)-linked oxidoreductase"/>
    <property type="match status" value="1"/>
</dbReference>
<dbReference type="PANTHER" id="PTHR13295:SF4">
    <property type="entry name" value="GLUTAMATE--CYSTEINE LIGASE REGULATORY SUBUNIT"/>
    <property type="match status" value="1"/>
</dbReference>
<comment type="subunit">
    <text evidence="3">Heterodimer of a catalytic heavy chain and a regulatory light chain.</text>
</comment>
<feature type="region of interest" description="Disordered" evidence="9">
    <location>
        <begin position="148"/>
        <end position="176"/>
    </location>
</feature>
<dbReference type="GO" id="GO:0017109">
    <property type="term" value="C:glutamate-cysteine ligase complex"/>
    <property type="evidence" value="ECO:0007669"/>
    <property type="project" value="TreeGrafter"/>
</dbReference>
<evidence type="ECO:0000256" key="6">
    <source>
        <dbReference type="ARBA" id="ARBA00031154"/>
    </source>
</evidence>
<dbReference type="AlphaFoldDB" id="A0A2G5B250"/>
<dbReference type="PANTHER" id="PTHR13295">
    <property type="entry name" value="GLUTAMATE CYSTEINE LIGASE REGULATORY SUBUNIT"/>
    <property type="match status" value="1"/>
</dbReference>
<comment type="similarity">
    <text evidence="2">Belongs to the aldo/keto reductase family. Glutamate--cysteine ligase light chain subfamily.</text>
</comment>
<reference evidence="10 11" key="1">
    <citation type="journal article" date="2015" name="Genome Biol. Evol.">
        <title>Phylogenomic analyses indicate that early fungi evolved digesting cell walls of algal ancestors of land plants.</title>
        <authorList>
            <person name="Chang Y."/>
            <person name="Wang S."/>
            <person name="Sekimoto S."/>
            <person name="Aerts A.L."/>
            <person name="Choi C."/>
            <person name="Clum A."/>
            <person name="LaButti K.M."/>
            <person name="Lindquist E.A."/>
            <person name="Yee Ngan C."/>
            <person name="Ohm R.A."/>
            <person name="Salamov A.A."/>
            <person name="Grigoriev I.V."/>
            <person name="Spatafora J.W."/>
            <person name="Berbee M.L."/>
        </authorList>
    </citation>
    <scope>NUCLEOTIDE SEQUENCE [LARGE SCALE GENOMIC DNA]</scope>
    <source>
        <strain evidence="10 11">NRRL 1564</strain>
    </source>
</reference>
<evidence type="ECO:0000256" key="3">
    <source>
        <dbReference type="ARBA" id="ARBA00011532"/>
    </source>
</evidence>
<sequence>MGMTRRRQVITEKVPTTPRKVVVYTDNLMTSNSARNSTAKDSCKELAHSLADTLNTALVVSTSFRFDPDLNMLEILDPYNPRNNIEVKGFTNYQVSAKLFILSAAVDKSNRPSPLYVKQALACVKKQLGPVKIDELFVSFADISARSNGNRGGSMASTQKPRNRGKHLHRSMGNRRAHSLLARETSRIIHESSSEEYDEKNMSRYLKVWKMINKLKTDGDAAKIGICDLSKHQLEDLCEITGIVPDMVQVRMDEEQFLLDDDDDKQDTNGSEIHGQSGAGSDYSGDSSSGPDSDLRRFAQTHGISMRTHSDSPDILSNATFQTLAADFRINERFPTTEVPPEGYMIDLMRPRWVVNYSVALRNRGLIANRGYIIMASSDCVLDPNRVSHCG</sequence>
<protein>
    <recommendedName>
        <fullName evidence="7">GCS light chain</fullName>
    </recommendedName>
    <alternativeName>
        <fullName evidence="5">Gamma-ECS regulatory subunit</fullName>
    </alternativeName>
    <alternativeName>
        <fullName evidence="8">Gamma-glutamylcysteine synthetase regulatory subunit</fullName>
    </alternativeName>
    <alternativeName>
        <fullName evidence="6">Glutamate--cysteine ligase modifier subunit</fullName>
    </alternativeName>
</protein>
<dbReference type="InterPro" id="IPR032963">
    <property type="entry name" value="Gclm"/>
</dbReference>
<dbReference type="STRING" id="763665.A0A2G5B250"/>
<evidence type="ECO:0000313" key="11">
    <source>
        <dbReference type="Proteomes" id="UP000242474"/>
    </source>
</evidence>
<evidence type="ECO:0000256" key="4">
    <source>
        <dbReference type="ARBA" id="ARBA00022684"/>
    </source>
</evidence>
<evidence type="ECO:0000256" key="1">
    <source>
        <dbReference type="ARBA" id="ARBA00005006"/>
    </source>
</evidence>
<evidence type="ECO:0000313" key="10">
    <source>
        <dbReference type="EMBL" id="PIA13092.1"/>
    </source>
</evidence>
<organism evidence="10 11">
    <name type="scientific">Coemansia reversa (strain ATCC 12441 / NRRL 1564)</name>
    <dbReference type="NCBI Taxonomy" id="763665"/>
    <lineage>
        <taxon>Eukaryota</taxon>
        <taxon>Fungi</taxon>
        <taxon>Fungi incertae sedis</taxon>
        <taxon>Zoopagomycota</taxon>
        <taxon>Kickxellomycotina</taxon>
        <taxon>Kickxellomycetes</taxon>
        <taxon>Kickxellales</taxon>
        <taxon>Kickxellaceae</taxon>
        <taxon>Coemansia</taxon>
    </lineage>
</organism>
<name>A0A2G5B250_COERN</name>
<evidence type="ECO:0000256" key="7">
    <source>
        <dbReference type="ARBA" id="ARBA00031732"/>
    </source>
</evidence>
<dbReference type="UniPathway" id="UPA00142">
    <property type="reaction ID" value="UER00209"/>
</dbReference>
<evidence type="ECO:0000256" key="8">
    <source>
        <dbReference type="ARBA" id="ARBA00032926"/>
    </source>
</evidence>
<keyword evidence="4" id="KW-0317">Glutathione biosynthesis</keyword>
<dbReference type="InterPro" id="IPR036812">
    <property type="entry name" value="NAD(P)_OxRdtase_dom_sf"/>
</dbReference>
<dbReference type="Proteomes" id="UP000242474">
    <property type="component" value="Unassembled WGS sequence"/>
</dbReference>
<dbReference type="GO" id="GO:0006750">
    <property type="term" value="P:glutathione biosynthetic process"/>
    <property type="evidence" value="ECO:0007669"/>
    <property type="project" value="UniProtKB-UniPathway"/>
</dbReference>
<dbReference type="OrthoDB" id="5596051at2759"/>
<keyword evidence="11" id="KW-1185">Reference proteome</keyword>
<evidence type="ECO:0000256" key="9">
    <source>
        <dbReference type="SAM" id="MobiDB-lite"/>
    </source>
</evidence>
<accession>A0A2G5B250</accession>
<evidence type="ECO:0000256" key="5">
    <source>
        <dbReference type="ARBA" id="ARBA00030406"/>
    </source>
</evidence>
<feature type="compositionally biased region" description="Low complexity" evidence="9">
    <location>
        <begin position="279"/>
        <end position="292"/>
    </location>
</feature>
<evidence type="ECO:0000256" key="2">
    <source>
        <dbReference type="ARBA" id="ARBA00008612"/>
    </source>
</evidence>